<reference evidence="9" key="1">
    <citation type="submission" date="2019-03" db="EMBL/GenBank/DDBJ databases">
        <title>Lake Tanganyika Metagenome-Assembled Genomes (MAGs).</title>
        <authorList>
            <person name="Tran P."/>
        </authorList>
    </citation>
    <scope>NUCLEOTIDE SEQUENCE</scope>
    <source>
        <strain evidence="9">K_DeepCast_65m_m2_066</strain>
    </source>
</reference>
<dbReference type="PANTHER" id="PTHR43163">
    <property type="entry name" value="DIPEPTIDE TRANSPORT SYSTEM PERMEASE PROTEIN DPPB-RELATED"/>
    <property type="match status" value="1"/>
</dbReference>
<evidence type="ECO:0000256" key="6">
    <source>
        <dbReference type="ARBA" id="ARBA00023136"/>
    </source>
</evidence>
<feature type="transmembrane region" description="Helical" evidence="7">
    <location>
        <begin position="137"/>
        <end position="162"/>
    </location>
</feature>
<feature type="transmembrane region" description="Helical" evidence="7">
    <location>
        <begin position="240"/>
        <end position="264"/>
    </location>
</feature>
<dbReference type="PANTHER" id="PTHR43163:SF6">
    <property type="entry name" value="DIPEPTIDE TRANSPORT SYSTEM PERMEASE PROTEIN DPPB-RELATED"/>
    <property type="match status" value="1"/>
</dbReference>
<dbReference type="EMBL" id="VGLS01000054">
    <property type="protein sequence ID" value="MBM3222776.1"/>
    <property type="molecule type" value="Genomic_DNA"/>
</dbReference>
<comment type="similarity">
    <text evidence="7">Belongs to the binding-protein-dependent transport system permease family.</text>
</comment>
<feature type="transmembrane region" description="Helical" evidence="7">
    <location>
        <begin position="182"/>
        <end position="200"/>
    </location>
</feature>
<dbReference type="PROSITE" id="PS50928">
    <property type="entry name" value="ABC_TM1"/>
    <property type="match status" value="1"/>
</dbReference>
<evidence type="ECO:0000256" key="4">
    <source>
        <dbReference type="ARBA" id="ARBA00022692"/>
    </source>
</evidence>
<proteinExistence type="inferred from homology"/>
<evidence type="ECO:0000313" key="10">
    <source>
        <dbReference type="Proteomes" id="UP000712673"/>
    </source>
</evidence>
<evidence type="ECO:0000256" key="2">
    <source>
        <dbReference type="ARBA" id="ARBA00022448"/>
    </source>
</evidence>
<dbReference type="SUPFAM" id="SSF161098">
    <property type="entry name" value="MetI-like"/>
    <property type="match status" value="1"/>
</dbReference>
<dbReference type="GO" id="GO:0005886">
    <property type="term" value="C:plasma membrane"/>
    <property type="evidence" value="ECO:0007669"/>
    <property type="project" value="UniProtKB-SubCell"/>
</dbReference>
<comment type="subcellular location">
    <subcellularLocation>
        <location evidence="1 7">Cell membrane</location>
        <topology evidence="1 7">Multi-pass membrane protein</topology>
    </subcellularLocation>
</comment>
<dbReference type="CDD" id="cd06261">
    <property type="entry name" value="TM_PBP2"/>
    <property type="match status" value="1"/>
</dbReference>
<keyword evidence="3" id="KW-1003">Cell membrane</keyword>
<dbReference type="Pfam" id="PF19300">
    <property type="entry name" value="BPD_transp_1_N"/>
    <property type="match status" value="1"/>
</dbReference>
<gene>
    <name evidence="9" type="ORF">FJZ47_03090</name>
</gene>
<accession>A0A937W040</accession>
<evidence type="ECO:0000256" key="3">
    <source>
        <dbReference type="ARBA" id="ARBA00022475"/>
    </source>
</evidence>
<evidence type="ECO:0000256" key="7">
    <source>
        <dbReference type="RuleBase" id="RU363032"/>
    </source>
</evidence>
<organism evidence="9 10">
    <name type="scientific">Tectimicrobiota bacterium</name>
    <dbReference type="NCBI Taxonomy" id="2528274"/>
    <lineage>
        <taxon>Bacteria</taxon>
        <taxon>Pseudomonadati</taxon>
        <taxon>Nitrospinota/Tectimicrobiota group</taxon>
        <taxon>Candidatus Tectimicrobiota</taxon>
    </lineage>
</organism>
<keyword evidence="4 7" id="KW-0812">Transmembrane</keyword>
<comment type="caution">
    <text evidence="9">The sequence shown here is derived from an EMBL/GenBank/DDBJ whole genome shotgun (WGS) entry which is preliminary data.</text>
</comment>
<evidence type="ECO:0000259" key="8">
    <source>
        <dbReference type="PROSITE" id="PS50928"/>
    </source>
</evidence>
<feature type="transmembrane region" description="Helical" evidence="7">
    <location>
        <begin position="104"/>
        <end position="125"/>
    </location>
</feature>
<evidence type="ECO:0000256" key="1">
    <source>
        <dbReference type="ARBA" id="ARBA00004651"/>
    </source>
</evidence>
<keyword evidence="6 7" id="KW-0472">Membrane</keyword>
<keyword evidence="5 7" id="KW-1133">Transmembrane helix</keyword>
<name>A0A937W040_UNCTE</name>
<dbReference type="Gene3D" id="1.10.3720.10">
    <property type="entry name" value="MetI-like"/>
    <property type="match status" value="1"/>
</dbReference>
<dbReference type="InterPro" id="IPR000515">
    <property type="entry name" value="MetI-like"/>
</dbReference>
<evidence type="ECO:0000313" key="9">
    <source>
        <dbReference type="EMBL" id="MBM3222776.1"/>
    </source>
</evidence>
<protein>
    <submittedName>
        <fullName evidence="9">ABC transporter permease</fullName>
    </submittedName>
</protein>
<evidence type="ECO:0000256" key="5">
    <source>
        <dbReference type="ARBA" id="ARBA00022989"/>
    </source>
</evidence>
<dbReference type="AlphaFoldDB" id="A0A937W040"/>
<dbReference type="InterPro" id="IPR035906">
    <property type="entry name" value="MetI-like_sf"/>
</dbReference>
<sequence>MSKYILRRTFHSVPTLLGITIIIFIALRVMPGDPVSVMFGTQATTIRPEDRAKIEADLGLSAPLPVQYWKWLQDIGTGQFGKSFWRGDTVLQLIAQRGPLTVEIAVLAIVLSWVVGLPVGILSALRQNSLLDYIARFFTVLFLAIPGFWLGAMIVLVLLLWWDYAPPLGVVNLWQNPAQNLQIVWGPAVVLGLAVSAYIARMTRSSLLEIVREEYIRTARAKGLKEQAVIMKHALRNASLPIITLSGVLFGFLLSGTVVVEQAFNVPGLGKAMVEAFVTLDYVVIQNLVLLYSVVFIGINLLVDVSYAWLDPRIRYT</sequence>
<keyword evidence="2 7" id="KW-0813">Transport</keyword>
<dbReference type="GO" id="GO:0071916">
    <property type="term" value="F:dipeptide transmembrane transporter activity"/>
    <property type="evidence" value="ECO:0007669"/>
    <property type="project" value="TreeGrafter"/>
</dbReference>
<dbReference type="InterPro" id="IPR045621">
    <property type="entry name" value="BPD_transp_1_N"/>
</dbReference>
<dbReference type="Proteomes" id="UP000712673">
    <property type="component" value="Unassembled WGS sequence"/>
</dbReference>
<feature type="transmembrane region" description="Helical" evidence="7">
    <location>
        <begin position="12"/>
        <end position="30"/>
    </location>
</feature>
<feature type="transmembrane region" description="Helical" evidence="7">
    <location>
        <begin position="284"/>
        <end position="310"/>
    </location>
</feature>
<feature type="domain" description="ABC transmembrane type-1" evidence="8">
    <location>
        <begin position="98"/>
        <end position="303"/>
    </location>
</feature>
<dbReference type="Pfam" id="PF00528">
    <property type="entry name" value="BPD_transp_1"/>
    <property type="match status" value="1"/>
</dbReference>